<protein>
    <submittedName>
        <fullName evidence="1">Ribosomal protein S8</fullName>
    </submittedName>
</protein>
<organism evidence="1 2">
    <name type="scientific">Naematelia encephala</name>
    <dbReference type="NCBI Taxonomy" id="71784"/>
    <lineage>
        <taxon>Eukaryota</taxon>
        <taxon>Fungi</taxon>
        <taxon>Dikarya</taxon>
        <taxon>Basidiomycota</taxon>
        <taxon>Agaricomycotina</taxon>
        <taxon>Tremellomycetes</taxon>
        <taxon>Tremellales</taxon>
        <taxon>Naemateliaceae</taxon>
        <taxon>Naematelia</taxon>
    </lineage>
</organism>
<comment type="caution">
    <text evidence="1">The sequence shown here is derived from an EMBL/GenBank/DDBJ whole genome shotgun (WGS) entry which is preliminary data.</text>
</comment>
<keyword evidence="1" id="KW-0689">Ribosomal protein</keyword>
<accession>A0A1Y2AYY5</accession>
<dbReference type="OrthoDB" id="409928at2759"/>
<dbReference type="InterPro" id="IPR035987">
    <property type="entry name" value="Ribosomal_uS8_sf"/>
</dbReference>
<dbReference type="GO" id="GO:0003735">
    <property type="term" value="F:structural constituent of ribosome"/>
    <property type="evidence" value="ECO:0007669"/>
    <property type="project" value="InterPro"/>
</dbReference>
<dbReference type="FunCoup" id="A0A1Y2AYY5">
    <property type="interactions" value="129"/>
</dbReference>
<dbReference type="GO" id="GO:0006412">
    <property type="term" value="P:translation"/>
    <property type="evidence" value="ECO:0007669"/>
    <property type="project" value="InterPro"/>
</dbReference>
<keyword evidence="2" id="KW-1185">Reference proteome</keyword>
<evidence type="ECO:0000313" key="1">
    <source>
        <dbReference type="EMBL" id="ORY27684.1"/>
    </source>
</evidence>
<evidence type="ECO:0000313" key="2">
    <source>
        <dbReference type="Proteomes" id="UP000193986"/>
    </source>
</evidence>
<dbReference type="STRING" id="71784.A0A1Y2AYY5"/>
<proteinExistence type="predicted"/>
<dbReference type="Gene3D" id="3.30.1490.10">
    <property type="match status" value="1"/>
</dbReference>
<dbReference type="SUPFAM" id="SSF56047">
    <property type="entry name" value="Ribosomal protein S8"/>
    <property type="match status" value="1"/>
</dbReference>
<dbReference type="EMBL" id="MCFC01000037">
    <property type="protein sequence ID" value="ORY27684.1"/>
    <property type="molecule type" value="Genomic_DNA"/>
</dbReference>
<gene>
    <name evidence="1" type="ORF">BCR39DRAFT_537917</name>
</gene>
<dbReference type="AlphaFoldDB" id="A0A1Y2AYY5"/>
<reference evidence="1 2" key="1">
    <citation type="submission" date="2016-07" db="EMBL/GenBank/DDBJ databases">
        <title>Pervasive Adenine N6-methylation of Active Genes in Fungi.</title>
        <authorList>
            <consortium name="DOE Joint Genome Institute"/>
            <person name="Mondo S.J."/>
            <person name="Dannebaum R.O."/>
            <person name="Kuo R.C."/>
            <person name="Labutti K."/>
            <person name="Haridas S."/>
            <person name="Kuo A."/>
            <person name="Salamov A."/>
            <person name="Ahrendt S.R."/>
            <person name="Lipzen A."/>
            <person name="Sullivan W."/>
            <person name="Andreopoulos W.B."/>
            <person name="Clum A."/>
            <person name="Lindquist E."/>
            <person name="Daum C."/>
            <person name="Ramamoorthy G.K."/>
            <person name="Gryganskyi A."/>
            <person name="Culley D."/>
            <person name="Magnuson J.K."/>
            <person name="James T.Y."/>
            <person name="O'Malley M.A."/>
            <person name="Stajich J.E."/>
            <person name="Spatafora J.W."/>
            <person name="Visel A."/>
            <person name="Grigoriev I.V."/>
        </authorList>
    </citation>
    <scope>NUCLEOTIDE SEQUENCE [LARGE SCALE GENOMIC DNA]</scope>
    <source>
        <strain evidence="1 2">68-887.2</strain>
    </source>
</reference>
<name>A0A1Y2AYY5_9TREE</name>
<dbReference type="InParanoid" id="A0A1Y2AYY5"/>
<dbReference type="GO" id="GO:0005840">
    <property type="term" value="C:ribosome"/>
    <property type="evidence" value="ECO:0007669"/>
    <property type="project" value="UniProtKB-KW"/>
</dbReference>
<dbReference type="Proteomes" id="UP000193986">
    <property type="component" value="Unassembled WGS sequence"/>
</dbReference>
<keyword evidence="1" id="KW-0687">Ribonucleoprotein</keyword>
<sequence length="177" mass="19668">MSTASRFPPMLTAAQMIMHNTGPSPPHALCSQLSYTAQTYLHRTSLPHTTQSLGIASILLRHGLVSNLTLGSTEGPLPAAFDSLPQKDRRIWIYHKFRNGLPVLRQMRLISKPSVRRIIDRQELGRLLMGKRAKSVPGVGMGEILVIRTRNKGKDVYMDGWEAWRAGLGGEVLCRVS</sequence>